<name>A0ABR6HDK1_AMIAI</name>
<keyword evidence="2" id="KW-1185">Reference proteome</keyword>
<protein>
    <submittedName>
        <fullName evidence="1">Uncharacterized protein</fullName>
    </submittedName>
</protein>
<organism evidence="1 2">
    <name type="scientific">Aminobacter aminovorans</name>
    <name type="common">Chelatobacter heintzii</name>
    <dbReference type="NCBI Taxonomy" id="83263"/>
    <lineage>
        <taxon>Bacteria</taxon>
        <taxon>Pseudomonadati</taxon>
        <taxon>Pseudomonadota</taxon>
        <taxon>Alphaproteobacteria</taxon>
        <taxon>Hyphomicrobiales</taxon>
        <taxon>Phyllobacteriaceae</taxon>
        <taxon>Aminobacter</taxon>
    </lineage>
</organism>
<sequence>MLGPTQLEPFAGVERAVVALPAVRSPGMSVEQAIHLPPVGDAEIDLADI</sequence>
<comment type="caution">
    <text evidence="1">The sequence shown here is derived from an EMBL/GenBank/DDBJ whole genome shotgun (WGS) entry which is preliminary data.</text>
</comment>
<dbReference type="EMBL" id="JACICB010000021">
    <property type="protein sequence ID" value="MBB3708618.1"/>
    <property type="molecule type" value="Genomic_DNA"/>
</dbReference>
<proteinExistence type="predicted"/>
<gene>
    <name evidence="1" type="ORF">FHS67_004958</name>
</gene>
<reference evidence="1 2" key="1">
    <citation type="submission" date="2020-08" db="EMBL/GenBank/DDBJ databases">
        <title>Genomic Encyclopedia of Type Strains, Phase IV (KMG-IV): sequencing the most valuable type-strain genomes for metagenomic binning, comparative biology and taxonomic classification.</title>
        <authorList>
            <person name="Goeker M."/>
        </authorList>
    </citation>
    <scope>NUCLEOTIDE SEQUENCE [LARGE SCALE GENOMIC DNA]</scope>
    <source>
        <strain evidence="1 2">DSM 10368</strain>
    </source>
</reference>
<accession>A0ABR6HDK1</accession>
<evidence type="ECO:0000313" key="1">
    <source>
        <dbReference type="EMBL" id="MBB3708618.1"/>
    </source>
</evidence>
<evidence type="ECO:0000313" key="2">
    <source>
        <dbReference type="Proteomes" id="UP000577697"/>
    </source>
</evidence>
<dbReference type="Proteomes" id="UP000577697">
    <property type="component" value="Unassembled WGS sequence"/>
</dbReference>